<sequence length="85" mass="9571">MENRRGNSVGSRYRCGRRSVVGRAFGNHGIRIGSMLAGALTATPTGVRRNTNSKPMRIPKPNRWTIEKVVRENPRPSVDTELRRL</sequence>
<evidence type="ECO:0000313" key="1">
    <source>
        <dbReference type="EMBL" id="CAL1675624.1"/>
    </source>
</evidence>
<organism evidence="1 2">
    <name type="scientific">Lasius platythorax</name>
    <dbReference type="NCBI Taxonomy" id="488582"/>
    <lineage>
        <taxon>Eukaryota</taxon>
        <taxon>Metazoa</taxon>
        <taxon>Ecdysozoa</taxon>
        <taxon>Arthropoda</taxon>
        <taxon>Hexapoda</taxon>
        <taxon>Insecta</taxon>
        <taxon>Pterygota</taxon>
        <taxon>Neoptera</taxon>
        <taxon>Endopterygota</taxon>
        <taxon>Hymenoptera</taxon>
        <taxon>Apocrita</taxon>
        <taxon>Aculeata</taxon>
        <taxon>Formicoidea</taxon>
        <taxon>Formicidae</taxon>
        <taxon>Formicinae</taxon>
        <taxon>Lasius</taxon>
        <taxon>Lasius</taxon>
    </lineage>
</organism>
<reference evidence="1" key="1">
    <citation type="submission" date="2024-04" db="EMBL/GenBank/DDBJ databases">
        <authorList>
            <consortium name="Molecular Ecology Group"/>
        </authorList>
    </citation>
    <scope>NUCLEOTIDE SEQUENCE</scope>
</reference>
<proteinExistence type="predicted"/>
<dbReference type="Proteomes" id="UP001497644">
    <property type="component" value="Chromosome 10"/>
</dbReference>
<dbReference type="AlphaFoldDB" id="A0AAV2N784"/>
<gene>
    <name evidence="1" type="ORF">LPLAT_LOCUS1917</name>
</gene>
<keyword evidence="2" id="KW-1185">Reference proteome</keyword>
<protein>
    <submittedName>
        <fullName evidence="1">Uncharacterized protein</fullName>
    </submittedName>
</protein>
<evidence type="ECO:0000313" key="2">
    <source>
        <dbReference type="Proteomes" id="UP001497644"/>
    </source>
</evidence>
<accession>A0AAV2N784</accession>
<name>A0AAV2N784_9HYME</name>
<dbReference type="EMBL" id="OZ034833">
    <property type="protein sequence ID" value="CAL1675624.1"/>
    <property type="molecule type" value="Genomic_DNA"/>
</dbReference>